<gene>
    <name evidence="1" type="ORF">PILCRDRAFT_271340</name>
</gene>
<dbReference type="HOGENOM" id="CLU_2705689_0_0_1"/>
<sequence>MEGSVKTKVSHSAYVHHPPNVSCFNNNFFFKVSRKLWDQNQDVIEFAQSRGRVVAISVRCRYNEFLHSISLIH</sequence>
<proteinExistence type="predicted"/>
<evidence type="ECO:0000313" key="2">
    <source>
        <dbReference type="Proteomes" id="UP000054166"/>
    </source>
</evidence>
<keyword evidence="2" id="KW-1185">Reference proteome</keyword>
<organism evidence="1 2">
    <name type="scientific">Piloderma croceum (strain F 1598)</name>
    <dbReference type="NCBI Taxonomy" id="765440"/>
    <lineage>
        <taxon>Eukaryota</taxon>
        <taxon>Fungi</taxon>
        <taxon>Dikarya</taxon>
        <taxon>Basidiomycota</taxon>
        <taxon>Agaricomycotina</taxon>
        <taxon>Agaricomycetes</taxon>
        <taxon>Agaricomycetidae</taxon>
        <taxon>Atheliales</taxon>
        <taxon>Atheliaceae</taxon>
        <taxon>Piloderma</taxon>
    </lineage>
</organism>
<protein>
    <submittedName>
        <fullName evidence="1">Uncharacterized protein</fullName>
    </submittedName>
</protein>
<name>A0A0C3G680_PILCF</name>
<evidence type="ECO:0000313" key="1">
    <source>
        <dbReference type="EMBL" id="KIM87304.1"/>
    </source>
</evidence>
<dbReference type="InParanoid" id="A0A0C3G680"/>
<accession>A0A0C3G680</accession>
<dbReference type="Proteomes" id="UP000054166">
    <property type="component" value="Unassembled WGS sequence"/>
</dbReference>
<dbReference type="EMBL" id="KN832979">
    <property type="protein sequence ID" value="KIM87304.1"/>
    <property type="molecule type" value="Genomic_DNA"/>
</dbReference>
<reference evidence="1 2" key="1">
    <citation type="submission" date="2014-04" db="EMBL/GenBank/DDBJ databases">
        <authorList>
            <consortium name="DOE Joint Genome Institute"/>
            <person name="Kuo A."/>
            <person name="Tarkka M."/>
            <person name="Buscot F."/>
            <person name="Kohler A."/>
            <person name="Nagy L.G."/>
            <person name="Floudas D."/>
            <person name="Copeland A."/>
            <person name="Barry K.W."/>
            <person name="Cichocki N."/>
            <person name="Veneault-Fourrey C."/>
            <person name="LaButti K."/>
            <person name="Lindquist E.A."/>
            <person name="Lipzen A."/>
            <person name="Lundell T."/>
            <person name="Morin E."/>
            <person name="Murat C."/>
            <person name="Sun H."/>
            <person name="Tunlid A."/>
            <person name="Henrissat B."/>
            <person name="Grigoriev I.V."/>
            <person name="Hibbett D.S."/>
            <person name="Martin F."/>
            <person name="Nordberg H.P."/>
            <person name="Cantor M.N."/>
            <person name="Hua S.X."/>
        </authorList>
    </citation>
    <scope>NUCLEOTIDE SEQUENCE [LARGE SCALE GENOMIC DNA]</scope>
    <source>
        <strain evidence="1 2">F 1598</strain>
    </source>
</reference>
<dbReference type="AlphaFoldDB" id="A0A0C3G680"/>
<reference evidence="2" key="2">
    <citation type="submission" date="2015-01" db="EMBL/GenBank/DDBJ databases">
        <title>Evolutionary Origins and Diversification of the Mycorrhizal Mutualists.</title>
        <authorList>
            <consortium name="DOE Joint Genome Institute"/>
            <consortium name="Mycorrhizal Genomics Consortium"/>
            <person name="Kohler A."/>
            <person name="Kuo A."/>
            <person name="Nagy L.G."/>
            <person name="Floudas D."/>
            <person name="Copeland A."/>
            <person name="Barry K.W."/>
            <person name="Cichocki N."/>
            <person name="Veneault-Fourrey C."/>
            <person name="LaButti K."/>
            <person name="Lindquist E.A."/>
            <person name="Lipzen A."/>
            <person name="Lundell T."/>
            <person name="Morin E."/>
            <person name="Murat C."/>
            <person name="Riley R."/>
            <person name="Ohm R."/>
            <person name="Sun H."/>
            <person name="Tunlid A."/>
            <person name="Henrissat B."/>
            <person name="Grigoriev I.V."/>
            <person name="Hibbett D.S."/>
            <person name="Martin F."/>
        </authorList>
    </citation>
    <scope>NUCLEOTIDE SEQUENCE [LARGE SCALE GENOMIC DNA]</scope>
    <source>
        <strain evidence="2">F 1598</strain>
    </source>
</reference>